<dbReference type="InterPro" id="IPR001967">
    <property type="entry name" value="Peptidase_S11_N"/>
</dbReference>
<dbReference type="EMBL" id="CP023737">
    <property type="protein sequence ID" value="ATQ70158.1"/>
    <property type="molecule type" value="Genomic_DNA"/>
</dbReference>
<feature type="active site" description="Proton acceptor" evidence="13">
    <location>
        <position position="69"/>
    </location>
</feature>
<dbReference type="InterPro" id="IPR015956">
    <property type="entry name" value="Peniciliin-bd_prot_C_sf"/>
</dbReference>
<keyword evidence="6" id="KW-0645">Protease</keyword>
<dbReference type="PRINTS" id="PR00725">
    <property type="entry name" value="DADACBPTASE1"/>
</dbReference>
<comment type="function">
    <text evidence="1">Removes C-terminal D-alanyl residues from sugar-peptide cell wall precursors.</text>
</comment>
<dbReference type="SUPFAM" id="SSF56601">
    <property type="entry name" value="beta-lactamase/transpeptidase-like"/>
    <property type="match status" value="1"/>
</dbReference>
<keyword evidence="8" id="KW-0378">Hydrolase</keyword>
<keyword evidence="19" id="KW-1185">Reference proteome</keyword>
<comment type="similarity">
    <text evidence="3 15">Belongs to the peptidase S11 family.</text>
</comment>
<accession>A0A2D2D560</accession>
<feature type="chain" id="PRO_5013891224" description="serine-type D-Ala-D-Ala carboxypeptidase" evidence="16">
    <location>
        <begin position="33"/>
        <end position="400"/>
    </location>
</feature>
<dbReference type="GO" id="GO:0071555">
    <property type="term" value="P:cell wall organization"/>
    <property type="evidence" value="ECO:0007669"/>
    <property type="project" value="UniProtKB-KW"/>
</dbReference>
<evidence type="ECO:0000256" key="9">
    <source>
        <dbReference type="ARBA" id="ARBA00022960"/>
    </source>
</evidence>
<proteinExistence type="inferred from homology"/>
<dbReference type="InterPro" id="IPR012338">
    <property type="entry name" value="Beta-lactam/transpept-like"/>
</dbReference>
<evidence type="ECO:0000256" key="5">
    <source>
        <dbReference type="ARBA" id="ARBA00022645"/>
    </source>
</evidence>
<gene>
    <name evidence="18" type="ORF">CQW49_01315</name>
</gene>
<evidence type="ECO:0000313" key="19">
    <source>
        <dbReference type="Proteomes" id="UP000230709"/>
    </source>
</evidence>
<dbReference type="PANTHER" id="PTHR21581:SF6">
    <property type="entry name" value="TRAFFICKING PROTEIN PARTICLE COMPLEX SUBUNIT 12"/>
    <property type="match status" value="1"/>
</dbReference>
<dbReference type="PANTHER" id="PTHR21581">
    <property type="entry name" value="D-ALANYL-D-ALANINE CARBOXYPEPTIDASE"/>
    <property type="match status" value="1"/>
</dbReference>
<dbReference type="STRING" id="595536.GCA_000178815_00682"/>
<dbReference type="RefSeq" id="WP_003610824.1">
    <property type="nucleotide sequence ID" value="NZ_ADVE02000001.1"/>
</dbReference>
<feature type="active site" evidence="13">
    <location>
        <position position="131"/>
    </location>
</feature>
<dbReference type="Gene3D" id="2.60.410.10">
    <property type="entry name" value="D-Ala-D-Ala carboxypeptidase, C-terminal domain"/>
    <property type="match status" value="1"/>
</dbReference>
<evidence type="ECO:0000256" key="14">
    <source>
        <dbReference type="PIRSR" id="PIRSR618044-2"/>
    </source>
</evidence>
<name>A0A2D2D560_METT3</name>
<keyword evidence="10" id="KW-0573">Peptidoglycan synthesis</keyword>
<dbReference type="SUPFAM" id="SSF69189">
    <property type="entry name" value="Penicillin-binding protein associated domain"/>
    <property type="match status" value="1"/>
</dbReference>
<dbReference type="InterPro" id="IPR012907">
    <property type="entry name" value="Peptidase_S11_C"/>
</dbReference>
<evidence type="ECO:0000256" key="15">
    <source>
        <dbReference type="RuleBase" id="RU004016"/>
    </source>
</evidence>
<evidence type="ECO:0000256" key="4">
    <source>
        <dbReference type="ARBA" id="ARBA00012448"/>
    </source>
</evidence>
<dbReference type="InterPro" id="IPR018044">
    <property type="entry name" value="Peptidase_S11"/>
</dbReference>
<evidence type="ECO:0000256" key="3">
    <source>
        <dbReference type="ARBA" id="ARBA00007164"/>
    </source>
</evidence>
<feature type="signal peptide" evidence="16">
    <location>
        <begin position="1"/>
        <end position="32"/>
    </location>
</feature>
<protein>
    <recommendedName>
        <fullName evidence="4">serine-type D-Ala-D-Ala carboxypeptidase</fullName>
        <ecNumber evidence="4">3.4.16.4</ecNumber>
    </recommendedName>
</protein>
<evidence type="ECO:0000256" key="11">
    <source>
        <dbReference type="ARBA" id="ARBA00023316"/>
    </source>
</evidence>
<evidence type="ECO:0000256" key="12">
    <source>
        <dbReference type="ARBA" id="ARBA00034000"/>
    </source>
</evidence>
<evidence type="ECO:0000313" key="18">
    <source>
        <dbReference type="EMBL" id="ATQ70158.1"/>
    </source>
</evidence>
<dbReference type="EC" id="3.4.16.4" evidence="4"/>
<feature type="binding site" evidence="14">
    <location>
        <position position="233"/>
    </location>
    <ligand>
        <name>substrate</name>
    </ligand>
</feature>
<keyword evidence="11" id="KW-0961">Cell wall biogenesis/degradation</keyword>
<keyword evidence="5 18" id="KW-0121">Carboxypeptidase</keyword>
<evidence type="ECO:0000256" key="16">
    <source>
        <dbReference type="SAM" id="SignalP"/>
    </source>
</evidence>
<dbReference type="Gene3D" id="3.40.710.10">
    <property type="entry name" value="DD-peptidase/beta-lactamase superfamily"/>
    <property type="match status" value="1"/>
</dbReference>
<dbReference type="GO" id="GO:0009002">
    <property type="term" value="F:serine-type D-Ala-D-Ala carboxypeptidase activity"/>
    <property type="evidence" value="ECO:0007669"/>
    <property type="project" value="UniProtKB-EC"/>
</dbReference>
<dbReference type="Pfam" id="PF07943">
    <property type="entry name" value="PBP5_C"/>
    <property type="match status" value="1"/>
</dbReference>
<dbReference type="GO" id="GO:0008360">
    <property type="term" value="P:regulation of cell shape"/>
    <property type="evidence" value="ECO:0007669"/>
    <property type="project" value="UniProtKB-KW"/>
</dbReference>
<dbReference type="Pfam" id="PF00768">
    <property type="entry name" value="Peptidase_S11"/>
    <property type="match status" value="1"/>
</dbReference>
<evidence type="ECO:0000256" key="1">
    <source>
        <dbReference type="ARBA" id="ARBA00003217"/>
    </source>
</evidence>
<dbReference type="SMART" id="SM00936">
    <property type="entry name" value="PBP5_C"/>
    <property type="match status" value="1"/>
</dbReference>
<sequence>MFLLLPLPLIRFVLRFVSALAALAALPAAVLAEGFQTSVPHAILVDAGTHTVLLEKAADDFVTPASTVKVMTAEIVFHEIAEGRLKLDDEFTVSEHAWRSGGAPAGGSAMFLPVNSRAKVEDLIRGLVIVSGNDAAITLAEGVAGSEEAFVGRMNKRASELGLAKSIFGNPWGQAGPDQKVTPREMVQLAAHVIETYPDFYRYFGEKEFTWNKIRQQNRNPLLTMSLGADGLKTGNIDSSGFGLVGSAVQDDRRLIVAVYGAKTAKERAEEARKLLQWGFRNFEEKQLFKAGEPVGTAQVYGGDSGAVAVVSPTDVKVLLQRGVSEKLSGKVVYEGPLIAPVAAGAKVAKLEIRRGSTVVLEQPLEAAESVEQGSLPSRAFDAAYEYAAAAIHSKLAKKQ</sequence>
<reference evidence="19" key="1">
    <citation type="submission" date="2017-10" db="EMBL/GenBank/DDBJ databases">
        <title>Completed PacBio SMRT sequence of Methylosinus trichosporium OB3b reveals presence of a third large plasmid.</title>
        <authorList>
            <person name="Charles T.C."/>
            <person name="Lynch M.D.J."/>
            <person name="Heil J.R."/>
            <person name="Cheng J."/>
        </authorList>
    </citation>
    <scope>NUCLEOTIDE SEQUENCE [LARGE SCALE GENOMIC DNA]</scope>
    <source>
        <strain evidence="19">OB3b</strain>
    </source>
</reference>
<feature type="active site" description="Acyl-ester intermediate" evidence="13">
    <location>
        <position position="66"/>
    </location>
</feature>
<dbReference type="KEGG" id="mtw:CQW49_01315"/>
<organism evidence="18 19">
    <name type="scientific">Methylosinus trichosporium (strain ATCC 35070 / NCIMB 11131 / UNIQEM 75 / OB3b)</name>
    <dbReference type="NCBI Taxonomy" id="595536"/>
    <lineage>
        <taxon>Bacteria</taxon>
        <taxon>Pseudomonadati</taxon>
        <taxon>Pseudomonadota</taxon>
        <taxon>Alphaproteobacteria</taxon>
        <taxon>Hyphomicrobiales</taxon>
        <taxon>Methylocystaceae</taxon>
        <taxon>Methylosinus</taxon>
    </lineage>
</organism>
<comment type="catalytic activity">
    <reaction evidence="12">
        <text>Preferential cleavage: (Ac)2-L-Lys-D-Ala-|-D-Ala. Also transpeptidation of peptidyl-alanyl moieties that are N-acyl substituents of D-alanine.</text>
        <dbReference type="EC" id="3.4.16.4"/>
    </reaction>
</comment>
<evidence type="ECO:0000259" key="17">
    <source>
        <dbReference type="SMART" id="SM00936"/>
    </source>
</evidence>
<evidence type="ECO:0000256" key="6">
    <source>
        <dbReference type="ARBA" id="ARBA00022670"/>
    </source>
</evidence>
<dbReference type="Proteomes" id="UP000230709">
    <property type="component" value="Chromosome"/>
</dbReference>
<dbReference type="GO" id="GO:0006508">
    <property type="term" value="P:proteolysis"/>
    <property type="evidence" value="ECO:0007669"/>
    <property type="project" value="UniProtKB-KW"/>
</dbReference>
<dbReference type="GO" id="GO:0009252">
    <property type="term" value="P:peptidoglycan biosynthetic process"/>
    <property type="evidence" value="ECO:0007669"/>
    <property type="project" value="UniProtKB-UniPathway"/>
</dbReference>
<evidence type="ECO:0000256" key="8">
    <source>
        <dbReference type="ARBA" id="ARBA00022801"/>
    </source>
</evidence>
<evidence type="ECO:0000256" key="10">
    <source>
        <dbReference type="ARBA" id="ARBA00022984"/>
    </source>
</evidence>
<evidence type="ECO:0000256" key="13">
    <source>
        <dbReference type="PIRSR" id="PIRSR618044-1"/>
    </source>
</evidence>
<keyword evidence="9" id="KW-0133">Cell shape</keyword>
<dbReference type="AlphaFoldDB" id="A0A2D2D560"/>
<comment type="pathway">
    <text evidence="2">Cell wall biogenesis; peptidoglycan biosynthesis.</text>
</comment>
<feature type="domain" description="Peptidase S11 D-Ala-D-Ala carboxypeptidase A C-terminal" evidence="17">
    <location>
        <begin position="283"/>
        <end position="373"/>
    </location>
</feature>
<dbReference type="UniPathway" id="UPA00219"/>
<evidence type="ECO:0000256" key="2">
    <source>
        <dbReference type="ARBA" id="ARBA00004752"/>
    </source>
</evidence>
<evidence type="ECO:0000256" key="7">
    <source>
        <dbReference type="ARBA" id="ARBA00022729"/>
    </source>
</evidence>
<keyword evidence="7 16" id="KW-0732">Signal</keyword>
<dbReference type="InterPro" id="IPR037167">
    <property type="entry name" value="Peptidase_S11_C_sf"/>
</dbReference>